<dbReference type="EMBL" id="CP030840">
    <property type="protein sequence ID" value="AXC15681.1"/>
    <property type="molecule type" value="Genomic_DNA"/>
</dbReference>
<sequence length="99" mass="10111">MHCFPGTGSETRPKICVDKPAANLRALGMAIASNVASGRSFPFPKHNESITSLVRLVKASASALSAAALFTGCNRQSDSLNALAAASMAACAVSEEASK</sequence>
<organism evidence="1 2">
    <name type="scientific">Acidisarcina polymorpha</name>
    <dbReference type="NCBI Taxonomy" id="2211140"/>
    <lineage>
        <taxon>Bacteria</taxon>
        <taxon>Pseudomonadati</taxon>
        <taxon>Acidobacteriota</taxon>
        <taxon>Terriglobia</taxon>
        <taxon>Terriglobales</taxon>
        <taxon>Acidobacteriaceae</taxon>
        <taxon>Acidisarcina</taxon>
    </lineage>
</organism>
<name>A0A2Z5G964_9BACT</name>
<reference evidence="1 2" key="1">
    <citation type="journal article" date="2018" name="Front. Microbiol.">
        <title>Hydrolytic Capabilities as a Key to Environmental Success: Chitinolytic and Cellulolytic Acidobacteria From Acidic Sub-arctic Soils and Boreal Peatlands.</title>
        <authorList>
            <person name="Belova S.E."/>
            <person name="Ravin N.V."/>
            <person name="Pankratov T.A."/>
            <person name="Rakitin A.L."/>
            <person name="Ivanova A.A."/>
            <person name="Beletsky A.V."/>
            <person name="Mardanov A.V."/>
            <person name="Sinninghe Damste J.S."/>
            <person name="Dedysh S.N."/>
        </authorList>
    </citation>
    <scope>NUCLEOTIDE SEQUENCE [LARGE SCALE GENOMIC DNA]</scope>
    <source>
        <strain evidence="1 2">SBC82</strain>
    </source>
</reference>
<proteinExistence type="predicted"/>
<keyword evidence="2" id="KW-1185">Reference proteome</keyword>
<dbReference type="KEGG" id="abas:ACPOL_6455"/>
<dbReference type="Proteomes" id="UP000253606">
    <property type="component" value="Chromosome"/>
</dbReference>
<dbReference type="AlphaFoldDB" id="A0A2Z5G964"/>
<accession>A0A2Z5G964</accession>
<evidence type="ECO:0000313" key="2">
    <source>
        <dbReference type="Proteomes" id="UP000253606"/>
    </source>
</evidence>
<protein>
    <submittedName>
        <fullName evidence="1">Uncharacterized protein</fullName>
    </submittedName>
</protein>
<evidence type="ECO:0000313" key="1">
    <source>
        <dbReference type="EMBL" id="AXC15681.1"/>
    </source>
</evidence>
<gene>
    <name evidence="1" type="ORF">ACPOL_6455</name>
</gene>